<proteinExistence type="predicted"/>
<evidence type="ECO:0000313" key="3">
    <source>
        <dbReference type="Proteomes" id="UP001626593"/>
    </source>
</evidence>
<feature type="transmembrane region" description="Helical" evidence="1">
    <location>
        <begin position="167"/>
        <end position="188"/>
    </location>
</feature>
<feature type="transmembrane region" description="Helical" evidence="1">
    <location>
        <begin position="218"/>
        <end position="237"/>
    </location>
</feature>
<feature type="transmembrane region" description="Helical" evidence="1">
    <location>
        <begin position="249"/>
        <end position="269"/>
    </location>
</feature>
<keyword evidence="1" id="KW-0812">Transmembrane</keyword>
<evidence type="ECO:0000313" key="2">
    <source>
        <dbReference type="EMBL" id="WRL46345.1"/>
    </source>
</evidence>
<gene>
    <name evidence="2" type="ORF">U5817_24640</name>
</gene>
<sequence>MTLTPGVNAPLIRGGTPVCSYQCGAYRAMLFKNPESFGEIKYPHVLVVFGAIDDGPPIMFVTAEQNLMANELTASLPEHLRPKVSENPNSKVFLGVFDETGHQNFGHSDECAILEKFETKALSIMKERLGLTASIEILNDTRRGDRFTNRTTSSASTDASISWGSTIGAALVSVVLFFALLYIVAPIAESLLNLHGRLFVPERYGGGSEVANPGILTLAFRAILASALSGLGALMAAEKFFSAAHMRTVAAIFSVVVIAWAGSFAYVGLASGAVLMPLVMVGLGAIPPLVVAYWVWRESL</sequence>
<evidence type="ECO:0008006" key="4">
    <source>
        <dbReference type="Google" id="ProtNLM"/>
    </source>
</evidence>
<keyword evidence="3" id="KW-1185">Reference proteome</keyword>
<dbReference type="EMBL" id="CP141259">
    <property type="protein sequence ID" value="WRL46345.1"/>
    <property type="molecule type" value="Genomic_DNA"/>
</dbReference>
<keyword evidence="1" id="KW-0472">Membrane</keyword>
<name>A0ABZ1AKE6_AROEV</name>
<keyword evidence="1" id="KW-1133">Transmembrane helix</keyword>
<accession>A0ABZ1AKE6</accession>
<reference evidence="2 3" key="1">
    <citation type="submission" date="2023-12" db="EMBL/GenBank/DDBJ databases">
        <title>A. evansii MAY27, complete genome.</title>
        <authorList>
            <person name="Wang Y."/>
        </authorList>
    </citation>
    <scope>NUCLEOTIDE SEQUENCE [LARGE SCALE GENOMIC DNA]</scope>
    <source>
        <strain evidence="2 3">MAY27</strain>
    </source>
</reference>
<organism evidence="2 3">
    <name type="scientific">Aromatoleum evansii</name>
    <name type="common">Azoarcus evansii</name>
    <dbReference type="NCBI Taxonomy" id="59406"/>
    <lineage>
        <taxon>Bacteria</taxon>
        <taxon>Pseudomonadati</taxon>
        <taxon>Pseudomonadota</taxon>
        <taxon>Betaproteobacteria</taxon>
        <taxon>Rhodocyclales</taxon>
        <taxon>Rhodocyclaceae</taxon>
        <taxon>Aromatoleum</taxon>
    </lineage>
</organism>
<dbReference type="RefSeq" id="WP_407279188.1">
    <property type="nucleotide sequence ID" value="NZ_CP141259.1"/>
</dbReference>
<evidence type="ECO:0000256" key="1">
    <source>
        <dbReference type="SAM" id="Phobius"/>
    </source>
</evidence>
<dbReference type="Proteomes" id="UP001626593">
    <property type="component" value="Chromosome"/>
</dbReference>
<protein>
    <recommendedName>
        <fullName evidence="4">Transmembrane protein</fullName>
    </recommendedName>
</protein>
<feature type="transmembrane region" description="Helical" evidence="1">
    <location>
        <begin position="275"/>
        <end position="296"/>
    </location>
</feature>